<feature type="domain" description="Bacillithiol biosynthesis BshC N-terminal Rossmann-like" evidence="3">
    <location>
        <begin position="1"/>
        <end position="362"/>
    </location>
</feature>
<evidence type="ECO:0000256" key="1">
    <source>
        <dbReference type="ARBA" id="ARBA00022598"/>
    </source>
</evidence>
<comment type="similarity">
    <text evidence="2">Belongs to the BshC family.</text>
</comment>
<dbReference type="AlphaFoldDB" id="A0A327P643"/>
<dbReference type="OrthoDB" id="9765151at2"/>
<keyword evidence="2" id="KW-0175">Coiled coil</keyword>
<comment type="caution">
    <text evidence="5">The sequence shown here is derived from an EMBL/GenBank/DDBJ whole genome shotgun (WGS) entry which is preliminary data.</text>
</comment>
<evidence type="ECO:0000313" key="5">
    <source>
        <dbReference type="EMBL" id="RAI87051.1"/>
    </source>
</evidence>
<gene>
    <name evidence="2" type="primary">bshC</name>
    <name evidence="5" type="ORF">LV83_03157</name>
</gene>
<keyword evidence="1 2" id="KW-0436">Ligase</keyword>
<feature type="domain" description="Bacillithiol biosynthesis BshC C-terminal coiled-coil" evidence="4">
    <location>
        <begin position="364"/>
        <end position="517"/>
    </location>
</feature>
<dbReference type="InterPro" id="IPR055398">
    <property type="entry name" value="Rossmann-like_BshC"/>
</dbReference>
<evidence type="ECO:0000256" key="2">
    <source>
        <dbReference type="HAMAP-Rule" id="MF_01867"/>
    </source>
</evidence>
<sequence length="521" mass="59975">MLKRCVELHETGQFSQFFLDYIGGKKELQPFYTHAPILESFKQAIDQKTFSQENRKILVAALQTQYANQEVSYAVSKNIESLSSAQTFTVTTGHQLNLFTGPLYFIYKIVSTINLAKKLAQTYPKHRFVPVYWMATEDHDFDEINYFKLDGKKYQWNSDQTGAVGDFELGKDFKEFLKTVSFAPDVFVDAYSSSETLAEAVRKYVNSLFGEEGLLIVDGDDVNLKREFSEVILSDLFEHTSYERATEATEKLEELGYSSQIFPREVNFFYLDKGVRERIEKMDSGFGVVNTELRFSDQEMKDLVAKHPERFSPNVVLRPLYQEMILPNLAYLGGPAEVVYWLQLKGVFEHFNTPFPVLLPRNFALLLNTKVQRKMAQLNWGVEDLFVDVEHWKKTFVKAEASMDIELTKQKEVIAALFDLKGKEAAHLEKSLENAFAAGKVRALKILDQMARKLRKAEERRLHTQIERASCIQELVKPGGSPQERVVNMMQFYLGNPDLITELLDCFDPLDFRMMVLSDES</sequence>
<name>A0A327P643_9BACT</name>
<dbReference type="InterPro" id="IPR055399">
    <property type="entry name" value="CC_BshC"/>
</dbReference>
<accession>A0A327P643</accession>
<dbReference type="Proteomes" id="UP000249610">
    <property type="component" value="Unassembled WGS sequence"/>
</dbReference>
<keyword evidence="6" id="KW-1185">Reference proteome</keyword>
<dbReference type="InterPro" id="IPR011199">
    <property type="entry name" value="Bacillithiol_biosynth_BshC"/>
</dbReference>
<protein>
    <recommendedName>
        <fullName evidence="2">Putative cysteine ligase BshC</fullName>
        <ecNumber evidence="2">6.-.-.-</ecNumber>
    </recommendedName>
</protein>
<dbReference type="EMBL" id="QLLK01000009">
    <property type="protein sequence ID" value="RAI87051.1"/>
    <property type="molecule type" value="Genomic_DNA"/>
</dbReference>
<dbReference type="Pfam" id="PF24850">
    <property type="entry name" value="CC_BshC"/>
    <property type="match status" value="1"/>
</dbReference>
<feature type="coiled-coil region" evidence="2">
    <location>
        <begin position="440"/>
        <end position="467"/>
    </location>
</feature>
<dbReference type="HAMAP" id="MF_01867">
    <property type="entry name" value="BshC"/>
    <property type="match status" value="1"/>
</dbReference>
<dbReference type="NCBIfam" id="TIGR03998">
    <property type="entry name" value="thiol_BshC"/>
    <property type="match status" value="1"/>
</dbReference>
<organism evidence="5 6">
    <name type="scientific">Algoriphagus yeomjeoni</name>
    <dbReference type="NCBI Taxonomy" id="291403"/>
    <lineage>
        <taxon>Bacteria</taxon>
        <taxon>Pseudomonadati</taxon>
        <taxon>Bacteroidota</taxon>
        <taxon>Cytophagia</taxon>
        <taxon>Cytophagales</taxon>
        <taxon>Cyclobacteriaceae</taxon>
        <taxon>Algoriphagus</taxon>
    </lineage>
</organism>
<evidence type="ECO:0000259" key="4">
    <source>
        <dbReference type="Pfam" id="PF24850"/>
    </source>
</evidence>
<proteinExistence type="inferred from homology"/>
<dbReference type="RefSeq" id="WP_111612484.1">
    <property type="nucleotide sequence ID" value="NZ_QLLK01000009.1"/>
</dbReference>
<evidence type="ECO:0000313" key="6">
    <source>
        <dbReference type="Proteomes" id="UP000249610"/>
    </source>
</evidence>
<dbReference type="EC" id="6.-.-.-" evidence="2"/>
<dbReference type="Pfam" id="PF10079">
    <property type="entry name" value="Rossmann-like_BshC"/>
    <property type="match status" value="1"/>
</dbReference>
<reference evidence="5 6" key="1">
    <citation type="submission" date="2018-06" db="EMBL/GenBank/DDBJ databases">
        <title>Genomic Encyclopedia of Archaeal and Bacterial Type Strains, Phase II (KMG-II): from individual species to whole genera.</title>
        <authorList>
            <person name="Goeker M."/>
        </authorList>
    </citation>
    <scope>NUCLEOTIDE SEQUENCE [LARGE SCALE GENOMIC DNA]</scope>
    <source>
        <strain evidence="5 6">DSM 23446</strain>
    </source>
</reference>
<dbReference type="PIRSF" id="PIRSF012535">
    <property type="entry name" value="UCP012535"/>
    <property type="match status" value="1"/>
</dbReference>
<dbReference type="GO" id="GO:0016874">
    <property type="term" value="F:ligase activity"/>
    <property type="evidence" value="ECO:0007669"/>
    <property type="project" value="UniProtKB-UniRule"/>
</dbReference>
<evidence type="ECO:0000259" key="3">
    <source>
        <dbReference type="Pfam" id="PF10079"/>
    </source>
</evidence>